<name>A0A1B6I5Q0_9HEMI</name>
<evidence type="ECO:0000256" key="5">
    <source>
        <dbReference type="ARBA" id="ARBA00022588"/>
    </source>
</evidence>
<dbReference type="GO" id="GO:0042742">
    <property type="term" value="P:defense response to bacterium"/>
    <property type="evidence" value="ECO:0007669"/>
    <property type="project" value="UniProtKB-KW"/>
</dbReference>
<evidence type="ECO:0000256" key="7">
    <source>
        <dbReference type="ARBA" id="ARBA00022859"/>
    </source>
</evidence>
<dbReference type="GO" id="GO:0016020">
    <property type="term" value="C:membrane"/>
    <property type="evidence" value="ECO:0007669"/>
    <property type="project" value="TreeGrafter"/>
</dbReference>
<evidence type="ECO:0000256" key="8">
    <source>
        <dbReference type="ARBA" id="ARBA00023022"/>
    </source>
</evidence>
<evidence type="ECO:0000256" key="6">
    <source>
        <dbReference type="ARBA" id="ARBA00022729"/>
    </source>
</evidence>
<keyword evidence="6 9" id="KW-0732">Signal</keyword>
<dbReference type="EMBL" id="GECU01025455">
    <property type="protein sequence ID" value="JAS82251.1"/>
    <property type="molecule type" value="Transcribed_RNA"/>
</dbReference>
<gene>
    <name evidence="11" type="ORF">g.31572</name>
</gene>
<feature type="signal peptide" evidence="9">
    <location>
        <begin position="1"/>
        <end position="17"/>
    </location>
</feature>
<keyword evidence="5" id="KW-0399">Innate immunity</keyword>
<dbReference type="InterPro" id="IPR051237">
    <property type="entry name" value="Ferric-chelate_Red/DefProt"/>
</dbReference>
<dbReference type="PANTHER" id="PTHR45828">
    <property type="entry name" value="CYTOCHROME B561/FERRIC REDUCTASE TRANSMEMBRANE"/>
    <property type="match status" value="1"/>
</dbReference>
<evidence type="ECO:0000256" key="4">
    <source>
        <dbReference type="ARBA" id="ARBA00022529"/>
    </source>
</evidence>
<evidence type="ECO:0000256" key="2">
    <source>
        <dbReference type="ARBA" id="ARBA00008501"/>
    </source>
</evidence>
<proteinExistence type="inferred from homology"/>
<comment type="subcellular location">
    <subcellularLocation>
        <location evidence="1">Secreted</location>
    </subcellularLocation>
</comment>
<evidence type="ECO:0000313" key="11">
    <source>
        <dbReference type="EMBL" id="JAS82251.1"/>
    </source>
</evidence>
<feature type="chain" id="PRO_5008584944" description="Reelin domain-containing protein" evidence="9">
    <location>
        <begin position="18"/>
        <end position="161"/>
    </location>
</feature>
<dbReference type="InterPro" id="IPR002861">
    <property type="entry name" value="Reeler_dom"/>
</dbReference>
<keyword evidence="7" id="KW-0391">Immunity</keyword>
<keyword evidence="8" id="KW-0044">Antibiotic</keyword>
<accession>A0A1B6I5Q0</accession>
<comment type="similarity">
    <text evidence="2">Belongs to the insect defense protein family.</text>
</comment>
<dbReference type="CDD" id="cd08544">
    <property type="entry name" value="Reeler"/>
    <property type="match status" value="1"/>
</dbReference>
<evidence type="ECO:0000256" key="9">
    <source>
        <dbReference type="SAM" id="SignalP"/>
    </source>
</evidence>
<dbReference type="AlphaFoldDB" id="A0A1B6I5Q0"/>
<keyword evidence="3" id="KW-0964">Secreted</keyword>
<evidence type="ECO:0000259" key="10">
    <source>
        <dbReference type="PROSITE" id="PS51019"/>
    </source>
</evidence>
<sequence>MLVRMVMSVMLATLVKTEPPDACETMEPSHGGSPQEGPPPFTFYLHKDTIVSRLSAHFAILGSESQHFTGFMVQARDDASGLPVGQFDTGCLDINTMNCFGGFANTAVHLSSEPKSDAHMRWLPDLDFVGNVTFFATVAQSRKVFWVRHPARKLQVILDVA</sequence>
<dbReference type="GO" id="GO:0005576">
    <property type="term" value="C:extracellular region"/>
    <property type="evidence" value="ECO:0007669"/>
    <property type="project" value="UniProtKB-SubCell"/>
</dbReference>
<reference evidence="11" key="1">
    <citation type="submission" date="2015-11" db="EMBL/GenBank/DDBJ databases">
        <title>De novo transcriptome assembly of four potential Pierce s Disease insect vectors from Arizona vineyards.</title>
        <authorList>
            <person name="Tassone E.E."/>
        </authorList>
    </citation>
    <scope>NUCLEOTIDE SEQUENCE</scope>
</reference>
<evidence type="ECO:0000256" key="3">
    <source>
        <dbReference type="ARBA" id="ARBA00022525"/>
    </source>
</evidence>
<organism evidence="11">
    <name type="scientific">Homalodisca liturata</name>
    <dbReference type="NCBI Taxonomy" id="320908"/>
    <lineage>
        <taxon>Eukaryota</taxon>
        <taxon>Metazoa</taxon>
        <taxon>Ecdysozoa</taxon>
        <taxon>Arthropoda</taxon>
        <taxon>Hexapoda</taxon>
        <taxon>Insecta</taxon>
        <taxon>Pterygota</taxon>
        <taxon>Neoptera</taxon>
        <taxon>Paraneoptera</taxon>
        <taxon>Hemiptera</taxon>
        <taxon>Auchenorrhyncha</taxon>
        <taxon>Membracoidea</taxon>
        <taxon>Cicadellidae</taxon>
        <taxon>Cicadellinae</taxon>
        <taxon>Proconiini</taxon>
        <taxon>Homalodisca</taxon>
    </lineage>
</organism>
<feature type="domain" description="Reelin" evidence="10">
    <location>
        <begin position="1"/>
        <end position="161"/>
    </location>
</feature>
<keyword evidence="4" id="KW-0929">Antimicrobial</keyword>
<dbReference type="Pfam" id="PF02014">
    <property type="entry name" value="Reeler"/>
    <property type="match status" value="1"/>
</dbReference>
<protein>
    <recommendedName>
        <fullName evidence="10">Reelin domain-containing protein</fullName>
    </recommendedName>
</protein>
<dbReference type="GO" id="GO:0045087">
    <property type="term" value="P:innate immune response"/>
    <property type="evidence" value="ECO:0007669"/>
    <property type="project" value="UniProtKB-KW"/>
</dbReference>
<dbReference type="PROSITE" id="PS51019">
    <property type="entry name" value="REELIN"/>
    <property type="match status" value="1"/>
</dbReference>
<evidence type="ECO:0000256" key="1">
    <source>
        <dbReference type="ARBA" id="ARBA00004613"/>
    </source>
</evidence>
<dbReference type="InterPro" id="IPR042307">
    <property type="entry name" value="Reeler_sf"/>
</dbReference>
<dbReference type="Gene3D" id="2.60.40.4060">
    <property type="entry name" value="Reeler domain"/>
    <property type="match status" value="1"/>
</dbReference>
<dbReference type="PANTHER" id="PTHR45828:SF9">
    <property type="entry name" value="CELL WALL INTEGRITY AND STRESS RESPONSE COMPONENT 4-LIKE-RELATED"/>
    <property type="match status" value="1"/>
</dbReference>